<feature type="domain" description="NADH-Ubiquinone oxidoreductase (complex I) chain 5 N-terminal" evidence="8">
    <location>
        <begin position="69"/>
        <end position="119"/>
    </location>
</feature>
<dbReference type="Pfam" id="PF00361">
    <property type="entry name" value="Proton_antipo_M"/>
    <property type="match status" value="1"/>
</dbReference>
<feature type="transmembrane region" description="Helical" evidence="6">
    <location>
        <begin position="252"/>
        <end position="272"/>
    </location>
</feature>
<evidence type="ECO:0000256" key="4">
    <source>
        <dbReference type="ARBA" id="ARBA00023136"/>
    </source>
</evidence>
<evidence type="ECO:0000259" key="8">
    <source>
        <dbReference type="Pfam" id="PF00662"/>
    </source>
</evidence>
<dbReference type="PANTHER" id="PTHR42829:SF2">
    <property type="entry name" value="NADH-UBIQUINONE OXIDOREDUCTASE CHAIN 5"/>
    <property type="match status" value="1"/>
</dbReference>
<keyword evidence="3 6" id="KW-1133">Transmembrane helix</keyword>
<dbReference type="InterPro" id="IPR001516">
    <property type="entry name" value="Proton_antipo_N"/>
</dbReference>
<dbReference type="Proteomes" id="UP000280298">
    <property type="component" value="Chromosome"/>
</dbReference>
<keyword evidence="4 6" id="KW-0472">Membrane</keyword>
<feature type="transmembrane region" description="Helical" evidence="6">
    <location>
        <begin position="511"/>
        <end position="532"/>
    </location>
</feature>
<evidence type="ECO:0000256" key="6">
    <source>
        <dbReference type="SAM" id="Phobius"/>
    </source>
</evidence>
<dbReference type="InterPro" id="IPR018393">
    <property type="entry name" value="NADHpl_OxRdtase_5_subgr"/>
</dbReference>
<evidence type="ECO:0000259" key="7">
    <source>
        <dbReference type="Pfam" id="PF00361"/>
    </source>
</evidence>
<sequence length="637" mass="67927">MENLIALLIAAPLLGAALLLCGGRRLDAVGQWVGTLLSFVSFVFGVILFADLLGKDAEHRTLTQHLYSWIPVEGFQADVAFRLDQLSVTFVLLITGVGSLIHLYSVGYMEHDERRRRFFGYLNLFLAAMLLLVLADNYLLLYVGWEGVGLASYLLIGFWQHKPSAATAAKKAFLVNRVGDMGLSIAIMLMFLWFGTFAFGPVLGTGEEAGLVADTSEGRLTAIGLMLLLAACGKSAQVPLQSWLGDAMEGPTPVSALIHAATMVTAGVYLIVRSGAIFNAAPDAQLVVTIVGAVTLLFGAIVGCAKDDIKKALAGSTMSQIGYMILAAGLGPIGYAFAIMHLVTHGFFKAGLFLGAGSVMHGMNDEVDMRKYGSLRKYMPVTFVTFGLGYLAIIGFPGLSGFFSKDKIIEAAFAKGGTEGWILGGCALLGAAITAYYMTRVMLMTFFGEKRWQPDEKGNEPHPHESPKVMTIPMIVLAVGSVAAGGFFSIGERFVHWLEPITGFEHGHPPISAGVVTGATVACMVIGVAVAYGQYGRRPVPVVAPRGSLLTRAARRDLLQDDFNHVVLVRGGEHLTRSLVYVDHTLVDGVVNGTAASMGGLSGRMRKLQNGFARSYAVSMFGGAAILIAATLLMRAV</sequence>
<feature type="transmembrane region" description="Helical" evidence="6">
    <location>
        <begin position="89"/>
        <end position="106"/>
    </location>
</feature>
<feature type="transmembrane region" description="Helical" evidence="6">
    <location>
        <begin position="284"/>
        <end position="305"/>
    </location>
</feature>
<comment type="subcellular location">
    <subcellularLocation>
        <location evidence="1">Endomembrane system</location>
        <topology evidence="1">Multi-pass membrane protein</topology>
    </subcellularLocation>
    <subcellularLocation>
        <location evidence="5">Membrane</location>
        <topology evidence="5">Multi-pass membrane protein</topology>
    </subcellularLocation>
</comment>
<feature type="transmembrane region" description="Helical" evidence="6">
    <location>
        <begin position="378"/>
        <end position="400"/>
    </location>
</feature>
<dbReference type="GO" id="GO:0042773">
    <property type="term" value="P:ATP synthesis coupled electron transport"/>
    <property type="evidence" value="ECO:0007669"/>
    <property type="project" value="InterPro"/>
</dbReference>
<feature type="transmembrane region" description="Helical" evidence="6">
    <location>
        <begin position="181"/>
        <end position="200"/>
    </location>
</feature>
<dbReference type="InterPro" id="IPR003945">
    <property type="entry name" value="NU5C-like"/>
</dbReference>
<dbReference type="GO" id="GO:0012505">
    <property type="term" value="C:endomembrane system"/>
    <property type="evidence" value="ECO:0007669"/>
    <property type="project" value="UniProtKB-SubCell"/>
</dbReference>
<feature type="transmembrane region" description="Helical" evidence="6">
    <location>
        <begin position="33"/>
        <end position="54"/>
    </location>
</feature>
<evidence type="ECO:0000313" key="9">
    <source>
        <dbReference type="EMBL" id="AZQ36671.1"/>
    </source>
</evidence>
<dbReference type="PRINTS" id="PR01435">
    <property type="entry name" value="NPOXDRDTASE5"/>
</dbReference>
<accession>A0A3S9MBW1</accession>
<feature type="transmembrane region" description="Helical" evidence="6">
    <location>
        <begin position="141"/>
        <end position="160"/>
    </location>
</feature>
<dbReference type="OrthoDB" id="9811798at2"/>
<feature type="transmembrane region" description="Helical" evidence="6">
    <location>
        <begin position="615"/>
        <end position="634"/>
    </location>
</feature>
<evidence type="ECO:0000313" key="10">
    <source>
        <dbReference type="Proteomes" id="UP000280298"/>
    </source>
</evidence>
<proteinExistence type="predicted"/>
<dbReference type="Gene3D" id="1.20.5.2700">
    <property type="match status" value="1"/>
</dbReference>
<organism evidence="9 10">
    <name type="scientific">Streptomyces cyaneochromogenes</name>
    <dbReference type="NCBI Taxonomy" id="2496836"/>
    <lineage>
        <taxon>Bacteria</taxon>
        <taxon>Bacillati</taxon>
        <taxon>Actinomycetota</taxon>
        <taxon>Actinomycetes</taxon>
        <taxon>Kitasatosporales</taxon>
        <taxon>Streptomycetaceae</taxon>
        <taxon>Streptomyces</taxon>
    </lineage>
</organism>
<reference evidence="9 10" key="1">
    <citation type="journal article" date="2019" name="Int. J. Syst. Evol. Microbiol.">
        <title>Streptomyces cyaneochromogenes sp. nov., a blue pigment-producing actinomycete from manganese-contaminated soil.</title>
        <authorList>
            <person name="Tang X."/>
            <person name="Zhao J."/>
            <person name="Li K."/>
            <person name="Chen Z."/>
            <person name="Sun Y."/>
            <person name="Gao J."/>
        </authorList>
    </citation>
    <scope>NUCLEOTIDE SEQUENCE [LARGE SCALE GENOMIC DNA]</scope>
    <source>
        <strain evidence="9 10">MK-45</strain>
    </source>
</reference>
<dbReference type="GO" id="GO:0008137">
    <property type="term" value="F:NADH dehydrogenase (ubiquinone) activity"/>
    <property type="evidence" value="ECO:0007669"/>
    <property type="project" value="InterPro"/>
</dbReference>
<dbReference type="KEGG" id="scya:EJ357_27185"/>
<feature type="transmembrane region" description="Helical" evidence="6">
    <location>
        <begin position="469"/>
        <end position="491"/>
    </location>
</feature>
<keyword evidence="10" id="KW-1185">Reference proteome</keyword>
<dbReference type="GO" id="GO:0003954">
    <property type="term" value="F:NADH dehydrogenase activity"/>
    <property type="evidence" value="ECO:0007669"/>
    <property type="project" value="TreeGrafter"/>
</dbReference>
<dbReference type="NCBIfam" id="NF005141">
    <property type="entry name" value="PRK06590.1"/>
    <property type="match status" value="1"/>
</dbReference>
<dbReference type="PRINTS" id="PR01434">
    <property type="entry name" value="NADHDHGNASE5"/>
</dbReference>
<gene>
    <name evidence="9" type="ORF">EJ357_27185</name>
</gene>
<feature type="transmembrane region" description="Helical" evidence="6">
    <location>
        <begin position="420"/>
        <end position="448"/>
    </location>
</feature>
<dbReference type="EMBL" id="CP034539">
    <property type="protein sequence ID" value="AZQ36671.1"/>
    <property type="molecule type" value="Genomic_DNA"/>
</dbReference>
<dbReference type="RefSeq" id="WP_126394186.1">
    <property type="nucleotide sequence ID" value="NZ_CP034539.1"/>
</dbReference>
<dbReference type="Pfam" id="PF00662">
    <property type="entry name" value="Proton_antipo_N"/>
    <property type="match status" value="1"/>
</dbReference>
<dbReference type="AlphaFoldDB" id="A0A3S9MBW1"/>
<dbReference type="NCBIfam" id="TIGR01974">
    <property type="entry name" value="NDH_I_L"/>
    <property type="match status" value="1"/>
</dbReference>
<evidence type="ECO:0000256" key="2">
    <source>
        <dbReference type="ARBA" id="ARBA00022692"/>
    </source>
</evidence>
<keyword evidence="2 5" id="KW-0812">Transmembrane</keyword>
<protein>
    <submittedName>
        <fullName evidence="9">NADH-quinone oxidoreductase subunit L</fullName>
    </submittedName>
</protein>
<feature type="transmembrane region" description="Helical" evidence="6">
    <location>
        <begin position="118"/>
        <end position="135"/>
    </location>
</feature>
<evidence type="ECO:0000256" key="1">
    <source>
        <dbReference type="ARBA" id="ARBA00004127"/>
    </source>
</evidence>
<dbReference type="PANTHER" id="PTHR42829">
    <property type="entry name" value="NADH-UBIQUINONE OXIDOREDUCTASE CHAIN 5"/>
    <property type="match status" value="1"/>
</dbReference>
<name>A0A3S9MBW1_9ACTN</name>
<dbReference type="GO" id="GO:0015990">
    <property type="term" value="P:electron transport coupled proton transport"/>
    <property type="evidence" value="ECO:0007669"/>
    <property type="project" value="TreeGrafter"/>
</dbReference>
<feature type="domain" description="NADH:quinone oxidoreductase/Mrp antiporter transmembrane" evidence="7">
    <location>
        <begin position="135"/>
        <end position="426"/>
    </location>
</feature>
<evidence type="ECO:0000256" key="5">
    <source>
        <dbReference type="RuleBase" id="RU000320"/>
    </source>
</evidence>
<dbReference type="InterPro" id="IPR001750">
    <property type="entry name" value="ND/Mrp_TM"/>
</dbReference>
<dbReference type="GO" id="GO:0016020">
    <property type="term" value="C:membrane"/>
    <property type="evidence" value="ECO:0007669"/>
    <property type="project" value="UniProtKB-SubCell"/>
</dbReference>
<evidence type="ECO:0000256" key="3">
    <source>
        <dbReference type="ARBA" id="ARBA00022989"/>
    </source>
</evidence>